<organism evidence="2 3">
    <name type="scientific">Aquirufa regiilacus</name>
    <dbReference type="NCBI Taxonomy" id="3024868"/>
    <lineage>
        <taxon>Bacteria</taxon>
        <taxon>Pseudomonadati</taxon>
        <taxon>Bacteroidota</taxon>
        <taxon>Cytophagia</taxon>
        <taxon>Cytophagales</taxon>
        <taxon>Flectobacillaceae</taxon>
        <taxon>Aquirufa</taxon>
    </lineage>
</organism>
<sequence length="71" mass="7789">MSKSLDKSAFPLNAKRISTLLIGIIIMFIGFFVMTLDKEPFGFGFLGLTLGPILVLIGVIIPVFALFSIRK</sequence>
<feature type="transmembrane region" description="Helical" evidence="1">
    <location>
        <begin position="20"/>
        <end position="36"/>
    </location>
</feature>
<proteinExistence type="predicted"/>
<keyword evidence="3" id="KW-1185">Reference proteome</keyword>
<name>A0ABU3TQU4_9BACT</name>
<keyword evidence="1" id="KW-0812">Transmembrane</keyword>
<evidence type="ECO:0000256" key="1">
    <source>
        <dbReference type="SAM" id="Phobius"/>
    </source>
</evidence>
<dbReference type="Proteomes" id="UP001249959">
    <property type="component" value="Unassembled WGS sequence"/>
</dbReference>
<evidence type="ECO:0000313" key="3">
    <source>
        <dbReference type="Proteomes" id="UP001249959"/>
    </source>
</evidence>
<dbReference type="EMBL" id="JAVNWW010000001">
    <property type="protein sequence ID" value="MDU0808185.1"/>
    <property type="molecule type" value="Genomic_DNA"/>
</dbReference>
<evidence type="ECO:0000313" key="2">
    <source>
        <dbReference type="EMBL" id="MDU0808185.1"/>
    </source>
</evidence>
<gene>
    <name evidence="2" type="ORF">PQG45_03940</name>
</gene>
<comment type="caution">
    <text evidence="2">The sequence shown here is derived from an EMBL/GenBank/DDBJ whole genome shotgun (WGS) entry which is preliminary data.</text>
</comment>
<feature type="transmembrane region" description="Helical" evidence="1">
    <location>
        <begin position="42"/>
        <end position="67"/>
    </location>
</feature>
<keyword evidence="1" id="KW-0472">Membrane</keyword>
<reference evidence="2 3" key="1">
    <citation type="submission" date="2023-09" db="EMBL/GenBank/DDBJ databases">
        <title>Aquirufa genomes.</title>
        <authorList>
            <person name="Pitt A."/>
        </authorList>
    </citation>
    <scope>NUCLEOTIDE SEQUENCE [LARGE SCALE GENOMIC DNA]</scope>
    <source>
        <strain evidence="2 3">LEOWEIH-7C</strain>
    </source>
</reference>
<accession>A0ABU3TQU4</accession>
<keyword evidence="1" id="KW-1133">Transmembrane helix</keyword>
<dbReference type="RefSeq" id="WP_315575578.1">
    <property type="nucleotide sequence ID" value="NZ_JARDXH010000002.1"/>
</dbReference>
<protein>
    <submittedName>
        <fullName evidence="2">DUF3098 domain-containing protein</fullName>
    </submittedName>
</protein>